<proteinExistence type="predicted"/>
<sequence>MLMGTSEDGLCLYDFYTNSYSKIAVFDNIKRHFLISGKTNAYIMASQSDIYESGFKNPHIWSRIAISVWNQNSNFFVDISQ</sequence>
<dbReference type="EMBL" id="CAJZBQ010000057">
    <property type="protein sequence ID" value="CAG9333602.1"/>
    <property type="molecule type" value="Genomic_DNA"/>
</dbReference>
<gene>
    <name evidence="1" type="ORF">BSTOLATCC_MIC59419</name>
</gene>
<accession>A0AAU9K6G3</accession>
<dbReference type="AlphaFoldDB" id="A0AAU9K6G3"/>
<reference evidence="1" key="1">
    <citation type="submission" date="2021-09" db="EMBL/GenBank/DDBJ databases">
        <authorList>
            <consortium name="AG Swart"/>
            <person name="Singh M."/>
            <person name="Singh A."/>
            <person name="Seah K."/>
            <person name="Emmerich C."/>
        </authorList>
    </citation>
    <scope>NUCLEOTIDE SEQUENCE</scope>
    <source>
        <strain evidence="1">ATCC30299</strain>
    </source>
</reference>
<evidence type="ECO:0000313" key="1">
    <source>
        <dbReference type="EMBL" id="CAG9333602.1"/>
    </source>
</evidence>
<comment type="caution">
    <text evidence="1">The sequence shown here is derived from an EMBL/GenBank/DDBJ whole genome shotgun (WGS) entry which is preliminary data.</text>
</comment>
<organism evidence="1 2">
    <name type="scientific">Blepharisma stoltei</name>
    <dbReference type="NCBI Taxonomy" id="1481888"/>
    <lineage>
        <taxon>Eukaryota</taxon>
        <taxon>Sar</taxon>
        <taxon>Alveolata</taxon>
        <taxon>Ciliophora</taxon>
        <taxon>Postciliodesmatophora</taxon>
        <taxon>Heterotrichea</taxon>
        <taxon>Heterotrichida</taxon>
        <taxon>Blepharismidae</taxon>
        <taxon>Blepharisma</taxon>
    </lineage>
</organism>
<keyword evidence="2" id="KW-1185">Reference proteome</keyword>
<protein>
    <submittedName>
        <fullName evidence="1">Uncharacterized protein</fullName>
    </submittedName>
</protein>
<evidence type="ECO:0000313" key="2">
    <source>
        <dbReference type="Proteomes" id="UP001162131"/>
    </source>
</evidence>
<dbReference type="Proteomes" id="UP001162131">
    <property type="component" value="Unassembled WGS sequence"/>
</dbReference>
<name>A0AAU9K6G3_9CILI</name>